<gene>
    <name evidence="2" type="ORF">FRX31_005696</name>
</gene>
<dbReference type="PANTHER" id="PTHR36312:SF1">
    <property type="entry name" value="OS01G0594500 PROTEIN"/>
    <property type="match status" value="1"/>
</dbReference>
<protein>
    <recommendedName>
        <fullName evidence="4">Thionin-like protein</fullName>
    </recommendedName>
</protein>
<dbReference type="PANTHER" id="PTHR36312">
    <property type="entry name" value="THIONIN-LIKE PROTEIN 1"/>
    <property type="match status" value="1"/>
</dbReference>
<evidence type="ECO:0000256" key="1">
    <source>
        <dbReference type="SAM" id="SignalP"/>
    </source>
</evidence>
<name>A0A7J6X4R8_THATH</name>
<reference evidence="2 3" key="1">
    <citation type="submission" date="2020-06" db="EMBL/GenBank/DDBJ databases">
        <title>Transcriptomic and genomic resources for Thalictrum thalictroides and T. hernandezii: Facilitating candidate gene discovery in an emerging model plant lineage.</title>
        <authorList>
            <person name="Arias T."/>
            <person name="Riano-Pachon D.M."/>
            <person name="Di Stilio V.S."/>
        </authorList>
    </citation>
    <scope>NUCLEOTIDE SEQUENCE [LARGE SCALE GENOMIC DNA]</scope>
    <source>
        <strain evidence="3">cv. WT478/WT964</strain>
        <tissue evidence="2">Leaves</tissue>
    </source>
</reference>
<proteinExistence type="predicted"/>
<dbReference type="InterPro" id="IPR038975">
    <property type="entry name" value="THNL"/>
</dbReference>
<comment type="caution">
    <text evidence="2">The sequence shown here is derived from an EMBL/GenBank/DDBJ whole genome shotgun (WGS) entry which is preliminary data.</text>
</comment>
<accession>A0A7J6X4R8</accession>
<keyword evidence="1" id="KW-0732">Signal</keyword>
<evidence type="ECO:0000313" key="3">
    <source>
        <dbReference type="Proteomes" id="UP000554482"/>
    </source>
</evidence>
<dbReference type="Proteomes" id="UP000554482">
    <property type="component" value="Unassembled WGS sequence"/>
</dbReference>
<dbReference type="OrthoDB" id="653285at2759"/>
<feature type="chain" id="PRO_5029788394" description="Thionin-like protein" evidence="1">
    <location>
        <begin position="27"/>
        <end position="111"/>
    </location>
</feature>
<keyword evidence="3" id="KW-1185">Reference proteome</keyword>
<dbReference type="EMBL" id="JABWDY010005070">
    <property type="protein sequence ID" value="KAF5204719.1"/>
    <property type="molecule type" value="Genomic_DNA"/>
</dbReference>
<sequence length="111" mass="11873">MDAKNVRAIVVMVVILVGMLVRESTSAPSFGTCYGNCITDCSADLIKCGWKCLKHCALHNHGPNSSSSAVVSDAENYCKLGCAFDLCFNMTNDEQKMGTCVMTCSSTCVKS</sequence>
<evidence type="ECO:0008006" key="4">
    <source>
        <dbReference type="Google" id="ProtNLM"/>
    </source>
</evidence>
<feature type="signal peptide" evidence="1">
    <location>
        <begin position="1"/>
        <end position="26"/>
    </location>
</feature>
<evidence type="ECO:0000313" key="2">
    <source>
        <dbReference type="EMBL" id="KAF5204719.1"/>
    </source>
</evidence>
<dbReference type="AlphaFoldDB" id="A0A7J6X4R8"/>
<organism evidence="2 3">
    <name type="scientific">Thalictrum thalictroides</name>
    <name type="common">Rue-anemone</name>
    <name type="synonym">Anemone thalictroides</name>
    <dbReference type="NCBI Taxonomy" id="46969"/>
    <lineage>
        <taxon>Eukaryota</taxon>
        <taxon>Viridiplantae</taxon>
        <taxon>Streptophyta</taxon>
        <taxon>Embryophyta</taxon>
        <taxon>Tracheophyta</taxon>
        <taxon>Spermatophyta</taxon>
        <taxon>Magnoliopsida</taxon>
        <taxon>Ranunculales</taxon>
        <taxon>Ranunculaceae</taxon>
        <taxon>Thalictroideae</taxon>
        <taxon>Thalictrum</taxon>
    </lineage>
</organism>